<evidence type="ECO:0000313" key="2">
    <source>
        <dbReference type="Proteomes" id="UP000315628"/>
    </source>
</evidence>
<keyword evidence="2" id="KW-1185">Reference proteome</keyword>
<protein>
    <submittedName>
        <fullName evidence="1">Tetratricopeptide repeat protein</fullName>
    </submittedName>
</protein>
<gene>
    <name evidence="1" type="ORF">FB557_1561</name>
</gene>
<dbReference type="Pfam" id="PF14559">
    <property type="entry name" value="TPR_19"/>
    <property type="match status" value="1"/>
</dbReference>
<dbReference type="Gene3D" id="1.25.40.10">
    <property type="entry name" value="Tetratricopeptide repeat domain"/>
    <property type="match status" value="1"/>
</dbReference>
<organism evidence="1 2">
    <name type="scientific">Marihabitans asiaticum</name>
    <dbReference type="NCBI Taxonomy" id="415218"/>
    <lineage>
        <taxon>Bacteria</taxon>
        <taxon>Bacillati</taxon>
        <taxon>Actinomycetota</taxon>
        <taxon>Actinomycetes</taxon>
        <taxon>Micrococcales</taxon>
        <taxon>Intrasporangiaceae</taxon>
        <taxon>Marihabitans</taxon>
    </lineage>
</organism>
<name>A0A560WER8_9MICO</name>
<dbReference type="AlphaFoldDB" id="A0A560WER8"/>
<proteinExistence type="predicted"/>
<dbReference type="SUPFAM" id="SSF48452">
    <property type="entry name" value="TPR-like"/>
    <property type="match status" value="1"/>
</dbReference>
<dbReference type="Proteomes" id="UP000315628">
    <property type="component" value="Unassembled WGS sequence"/>
</dbReference>
<accession>A0A560WER8</accession>
<evidence type="ECO:0000313" key="1">
    <source>
        <dbReference type="EMBL" id="TWD16020.1"/>
    </source>
</evidence>
<dbReference type="InterPro" id="IPR011990">
    <property type="entry name" value="TPR-like_helical_dom_sf"/>
</dbReference>
<reference evidence="1 2" key="1">
    <citation type="submission" date="2019-06" db="EMBL/GenBank/DDBJ databases">
        <title>Sequencing the genomes of 1000 actinobacteria strains.</title>
        <authorList>
            <person name="Klenk H.-P."/>
        </authorList>
    </citation>
    <scope>NUCLEOTIDE SEQUENCE [LARGE SCALE GENOMIC DNA]</scope>
    <source>
        <strain evidence="1 2">DSM 18935</strain>
    </source>
</reference>
<sequence length="135" mass="15164">MPWHFGNVRADMEAVYGYEHYQRAQDYFADEAYLDAARELEELFTDLAELSEDDDTSTRDVAGHGLSEARLLLARAYYHSAQLGRAERAARDVIAEDPQDAYAHLLLGRTLTRAGRADEARGPLRLAELLGGYES</sequence>
<comment type="caution">
    <text evidence="1">The sequence shown here is derived from an EMBL/GenBank/DDBJ whole genome shotgun (WGS) entry which is preliminary data.</text>
</comment>
<dbReference type="EMBL" id="VIUW01000002">
    <property type="protein sequence ID" value="TWD16020.1"/>
    <property type="molecule type" value="Genomic_DNA"/>
</dbReference>